<keyword evidence="2" id="KW-1185">Reference proteome</keyword>
<dbReference type="AlphaFoldDB" id="A0A9Q0UBD8"/>
<proteinExistence type="predicted"/>
<sequence length="114" mass="13097">MKTKQALFLRSFQHLYCFGCHVFLSLKAQPATSLLLFKTTLPWFARNRGTKRIQKETNGRKEEIPEALYNVSNTNISETSPKHMLAQTSNTKLMIDFLLPSPLSKHRSQKDMGI</sequence>
<comment type="caution">
    <text evidence="1">The sequence shown here is derived from an EMBL/GenBank/DDBJ whole genome shotgun (WGS) entry which is preliminary data.</text>
</comment>
<name>A0A9Q0UBD8_SALPP</name>
<protein>
    <submittedName>
        <fullName evidence="1">Uncharacterized protein</fullName>
    </submittedName>
</protein>
<dbReference type="EMBL" id="JAPFFK010000013">
    <property type="protein sequence ID" value="KAJ6726950.1"/>
    <property type="molecule type" value="Genomic_DNA"/>
</dbReference>
<evidence type="ECO:0000313" key="2">
    <source>
        <dbReference type="Proteomes" id="UP001151532"/>
    </source>
</evidence>
<reference evidence="1" key="2">
    <citation type="journal article" date="2023" name="Int. J. Mol. Sci.">
        <title>De Novo Assembly and Annotation of 11 Diverse Shrub Willow (Salix) Genomes Reveals Novel Gene Organization in Sex-Linked Regions.</title>
        <authorList>
            <person name="Hyden B."/>
            <person name="Feng K."/>
            <person name="Yates T.B."/>
            <person name="Jawdy S."/>
            <person name="Cereghino C."/>
            <person name="Smart L.B."/>
            <person name="Muchero W."/>
        </authorList>
    </citation>
    <scope>NUCLEOTIDE SEQUENCE</scope>
    <source>
        <tissue evidence="1">Shoot tip</tissue>
    </source>
</reference>
<reference evidence="1" key="1">
    <citation type="submission" date="2022-11" db="EMBL/GenBank/DDBJ databases">
        <authorList>
            <person name="Hyden B.L."/>
            <person name="Feng K."/>
            <person name="Yates T."/>
            <person name="Jawdy S."/>
            <person name="Smart L.B."/>
            <person name="Muchero W."/>
        </authorList>
    </citation>
    <scope>NUCLEOTIDE SEQUENCE</scope>
    <source>
        <tissue evidence="1">Shoot tip</tissue>
    </source>
</reference>
<accession>A0A9Q0UBD8</accession>
<gene>
    <name evidence="1" type="ORF">OIU79_004978</name>
</gene>
<dbReference type="Proteomes" id="UP001151532">
    <property type="component" value="Chromosome 8"/>
</dbReference>
<organism evidence="1 2">
    <name type="scientific">Salix purpurea</name>
    <name type="common">Purple osier willow</name>
    <dbReference type="NCBI Taxonomy" id="77065"/>
    <lineage>
        <taxon>Eukaryota</taxon>
        <taxon>Viridiplantae</taxon>
        <taxon>Streptophyta</taxon>
        <taxon>Embryophyta</taxon>
        <taxon>Tracheophyta</taxon>
        <taxon>Spermatophyta</taxon>
        <taxon>Magnoliopsida</taxon>
        <taxon>eudicotyledons</taxon>
        <taxon>Gunneridae</taxon>
        <taxon>Pentapetalae</taxon>
        <taxon>rosids</taxon>
        <taxon>fabids</taxon>
        <taxon>Malpighiales</taxon>
        <taxon>Salicaceae</taxon>
        <taxon>Saliceae</taxon>
        <taxon>Salix</taxon>
    </lineage>
</organism>
<evidence type="ECO:0000313" key="1">
    <source>
        <dbReference type="EMBL" id="KAJ6726950.1"/>
    </source>
</evidence>